<reference evidence="2" key="2">
    <citation type="submission" date="2023-04" db="EMBL/GenBank/DDBJ databases">
        <authorList>
            <person name="Bruccoleri R.E."/>
            <person name="Oakeley E.J."/>
            <person name="Faust A.-M."/>
            <person name="Dessus-Babus S."/>
            <person name="Altorfer M."/>
            <person name="Burckhardt D."/>
            <person name="Oertli M."/>
            <person name="Naumann U."/>
            <person name="Petersen F."/>
            <person name="Wong J."/>
        </authorList>
    </citation>
    <scope>NUCLEOTIDE SEQUENCE</scope>
    <source>
        <strain evidence="2">GSM-AAB239-AS_SAM_17_03QT</strain>
        <tissue evidence="2">Leaf</tissue>
    </source>
</reference>
<organism evidence="2 3">
    <name type="scientific">Iris pallida</name>
    <name type="common">Sweet iris</name>
    <dbReference type="NCBI Taxonomy" id="29817"/>
    <lineage>
        <taxon>Eukaryota</taxon>
        <taxon>Viridiplantae</taxon>
        <taxon>Streptophyta</taxon>
        <taxon>Embryophyta</taxon>
        <taxon>Tracheophyta</taxon>
        <taxon>Spermatophyta</taxon>
        <taxon>Magnoliopsida</taxon>
        <taxon>Liliopsida</taxon>
        <taxon>Asparagales</taxon>
        <taxon>Iridaceae</taxon>
        <taxon>Iridoideae</taxon>
        <taxon>Irideae</taxon>
        <taxon>Iris</taxon>
    </lineage>
</organism>
<keyword evidence="3" id="KW-1185">Reference proteome</keyword>
<accession>A0AAX6GD61</accession>
<keyword evidence="1" id="KW-0472">Membrane</keyword>
<evidence type="ECO:0000256" key="1">
    <source>
        <dbReference type="SAM" id="Phobius"/>
    </source>
</evidence>
<keyword evidence="1" id="KW-1133">Transmembrane helix</keyword>
<evidence type="ECO:0000313" key="3">
    <source>
        <dbReference type="Proteomes" id="UP001140949"/>
    </source>
</evidence>
<keyword evidence="1" id="KW-0812">Transmembrane</keyword>
<comment type="caution">
    <text evidence="2">The sequence shown here is derived from an EMBL/GenBank/DDBJ whole genome shotgun (WGS) entry which is preliminary data.</text>
</comment>
<name>A0AAX6GD61_IRIPA</name>
<protein>
    <submittedName>
        <fullName evidence="2">Truncated transcription factor CAULIFLOWER A-like</fullName>
    </submittedName>
</protein>
<dbReference type="AlphaFoldDB" id="A0AAX6GD61"/>
<reference evidence="2" key="1">
    <citation type="journal article" date="2023" name="GigaByte">
        <title>Genome assembly of the bearded iris, Iris pallida Lam.</title>
        <authorList>
            <person name="Bruccoleri R.E."/>
            <person name="Oakeley E.J."/>
            <person name="Faust A.M.E."/>
            <person name="Altorfer M."/>
            <person name="Dessus-Babus S."/>
            <person name="Burckhardt D."/>
            <person name="Oertli M."/>
            <person name="Naumann U."/>
            <person name="Petersen F."/>
            <person name="Wong J."/>
        </authorList>
    </citation>
    <scope>NUCLEOTIDE SEQUENCE</scope>
    <source>
        <strain evidence="2">GSM-AAB239-AS_SAM_17_03QT</strain>
    </source>
</reference>
<sequence length="42" mass="4831">MMAHDIPPWTGREGKISLVSVFFDLVVVLMFLQLPFVPYAHK</sequence>
<dbReference type="EMBL" id="JANAVB010020948">
    <property type="protein sequence ID" value="KAJ6826522.1"/>
    <property type="molecule type" value="Genomic_DNA"/>
</dbReference>
<feature type="transmembrane region" description="Helical" evidence="1">
    <location>
        <begin position="16"/>
        <end position="37"/>
    </location>
</feature>
<evidence type="ECO:0000313" key="2">
    <source>
        <dbReference type="EMBL" id="KAJ6826522.1"/>
    </source>
</evidence>
<gene>
    <name evidence="2" type="ORF">M6B38_372100</name>
</gene>
<proteinExistence type="predicted"/>
<dbReference type="Proteomes" id="UP001140949">
    <property type="component" value="Unassembled WGS sequence"/>
</dbReference>